<protein>
    <submittedName>
        <fullName evidence="1">Uncharacterized protein</fullName>
    </submittedName>
</protein>
<reference evidence="1" key="1">
    <citation type="submission" date="2018-05" db="EMBL/GenBank/DDBJ databases">
        <title>Draft genome of Mucuna pruriens seed.</title>
        <authorList>
            <person name="Nnadi N.E."/>
            <person name="Vos R."/>
            <person name="Hasami M.H."/>
            <person name="Devisetty U.K."/>
            <person name="Aguiy J.C."/>
        </authorList>
    </citation>
    <scope>NUCLEOTIDE SEQUENCE [LARGE SCALE GENOMIC DNA]</scope>
    <source>
        <strain evidence="1">JCA_2017</strain>
    </source>
</reference>
<accession>A0A371H4I0</accession>
<sequence>MHALRPPIFHFAMFPSLFITIYKTWFSGFGEMHDLPPFGDFSYADITKSKTRITLIIAHPHYMDKDVLITIAAALASNPDVGSSMKIMDGLATNSTAIVSLLRCSVERPFTPGKPTSEFLNGFSSTSFMTSSMNIYNHISDPKVTTINCWIQLLLVNEAMQSRPRTHRRIKPPNAKRTRSAKDPNVLATIMFLPSAAIARNNPEDIWFISNSTRYCFNNLHKE</sequence>
<gene>
    <name evidence="1" type="ORF">CR513_19516</name>
</gene>
<evidence type="ECO:0000313" key="2">
    <source>
        <dbReference type="Proteomes" id="UP000257109"/>
    </source>
</evidence>
<feature type="non-terminal residue" evidence="1">
    <location>
        <position position="1"/>
    </location>
</feature>
<dbReference type="Proteomes" id="UP000257109">
    <property type="component" value="Unassembled WGS sequence"/>
</dbReference>
<organism evidence="1 2">
    <name type="scientific">Mucuna pruriens</name>
    <name type="common">Velvet bean</name>
    <name type="synonym">Dolichos pruriens</name>
    <dbReference type="NCBI Taxonomy" id="157652"/>
    <lineage>
        <taxon>Eukaryota</taxon>
        <taxon>Viridiplantae</taxon>
        <taxon>Streptophyta</taxon>
        <taxon>Embryophyta</taxon>
        <taxon>Tracheophyta</taxon>
        <taxon>Spermatophyta</taxon>
        <taxon>Magnoliopsida</taxon>
        <taxon>eudicotyledons</taxon>
        <taxon>Gunneridae</taxon>
        <taxon>Pentapetalae</taxon>
        <taxon>rosids</taxon>
        <taxon>fabids</taxon>
        <taxon>Fabales</taxon>
        <taxon>Fabaceae</taxon>
        <taxon>Papilionoideae</taxon>
        <taxon>50 kb inversion clade</taxon>
        <taxon>NPAAA clade</taxon>
        <taxon>indigoferoid/millettioid clade</taxon>
        <taxon>Phaseoleae</taxon>
        <taxon>Mucuna</taxon>
    </lineage>
</organism>
<dbReference type="AlphaFoldDB" id="A0A371H4I0"/>
<name>A0A371H4I0_MUCPR</name>
<proteinExistence type="predicted"/>
<dbReference type="EMBL" id="QJKJ01003584">
    <property type="protein sequence ID" value="RDX97685.1"/>
    <property type="molecule type" value="Genomic_DNA"/>
</dbReference>
<comment type="caution">
    <text evidence="1">The sequence shown here is derived from an EMBL/GenBank/DDBJ whole genome shotgun (WGS) entry which is preliminary data.</text>
</comment>
<keyword evidence="2" id="KW-1185">Reference proteome</keyword>
<dbReference type="OrthoDB" id="694980at2759"/>
<evidence type="ECO:0000313" key="1">
    <source>
        <dbReference type="EMBL" id="RDX97685.1"/>
    </source>
</evidence>